<reference evidence="2" key="1">
    <citation type="submission" date="2023-07" db="EMBL/GenBank/DDBJ databases">
        <authorList>
            <person name="Pelsma A.J. K."/>
        </authorList>
    </citation>
    <scope>NUCLEOTIDE SEQUENCE</scope>
</reference>
<protein>
    <recommendedName>
        <fullName evidence="3">DUF429 domain-containing protein</fullName>
    </recommendedName>
</protein>
<proteinExistence type="predicted"/>
<gene>
    <name evidence="2" type="ORF">AMST5_03361</name>
</gene>
<organism evidence="2">
    <name type="scientific">freshwater sediment metagenome</name>
    <dbReference type="NCBI Taxonomy" id="556182"/>
    <lineage>
        <taxon>unclassified sequences</taxon>
        <taxon>metagenomes</taxon>
        <taxon>ecological metagenomes</taxon>
    </lineage>
</organism>
<evidence type="ECO:0000256" key="1">
    <source>
        <dbReference type="SAM" id="MobiDB-lite"/>
    </source>
</evidence>
<sequence length="235" mass="26399">MFEKLIHADWSMHANKKWMAIAERTESGWRVSASCRVPPVSEFFEKHLFNGKTVLAGFDFPIGLPLAYGRTTGFDSFPEVLAMLGEGEWSDFFNVADKPEEISHRRPFYPRTAIRGHKQVHLMNGLQFASMDQLRRLCDRQTSKRRAACPIFWTLGANQVGRPQSMAGDPLSSPPFPTELACGHSLGRYTNCRNSLAVACSAKRTRKKHTPTWELNSRPAQASAIKPTAFGQENS</sequence>
<dbReference type="AlphaFoldDB" id="A0AA48M1X2"/>
<evidence type="ECO:0008006" key="3">
    <source>
        <dbReference type="Google" id="ProtNLM"/>
    </source>
</evidence>
<name>A0AA48M1X2_9ZZZZ</name>
<feature type="region of interest" description="Disordered" evidence="1">
    <location>
        <begin position="207"/>
        <end position="235"/>
    </location>
</feature>
<evidence type="ECO:0000313" key="2">
    <source>
        <dbReference type="EMBL" id="CAJ0882699.1"/>
    </source>
</evidence>
<accession>A0AA48M1X2</accession>
<dbReference type="EMBL" id="OY288114">
    <property type="protein sequence ID" value="CAJ0882699.1"/>
    <property type="molecule type" value="Genomic_DNA"/>
</dbReference>